<protein>
    <submittedName>
        <fullName evidence="2">Phosphotransferase</fullName>
    </submittedName>
</protein>
<dbReference type="Proteomes" id="UP000637628">
    <property type="component" value="Unassembled WGS sequence"/>
</dbReference>
<reference evidence="2 3" key="1">
    <citation type="submission" date="2021-01" db="EMBL/GenBank/DDBJ databases">
        <title>Whole genome shotgun sequence of Actinoplanes durhamensis NBRC 14914.</title>
        <authorList>
            <person name="Komaki H."/>
            <person name="Tamura T."/>
        </authorList>
    </citation>
    <scope>NUCLEOTIDE SEQUENCE [LARGE SCALE GENOMIC DNA]</scope>
    <source>
        <strain evidence="2 3">NBRC 14914</strain>
    </source>
</reference>
<proteinExistence type="predicted"/>
<dbReference type="EMBL" id="BOML01000027">
    <property type="protein sequence ID" value="GIE01928.1"/>
    <property type="molecule type" value="Genomic_DNA"/>
</dbReference>
<organism evidence="2 3">
    <name type="scientific">Paractinoplanes durhamensis</name>
    <dbReference type="NCBI Taxonomy" id="113563"/>
    <lineage>
        <taxon>Bacteria</taxon>
        <taxon>Bacillati</taxon>
        <taxon>Actinomycetota</taxon>
        <taxon>Actinomycetes</taxon>
        <taxon>Micromonosporales</taxon>
        <taxon>Micromonosporaceae</taxon>
        <taxon>Paractinoplanes</taxon>
    </lineage>
</organism>
<comment type="caution">
    <text evidence="2">The sequence shown here is derived from an EMBL/GenBank/DDBJ whole genome shotgun (WGS) entry which is preliminary data.</text>
</comment>
<gene>
    <name evidence="2" type="ORF">Adu01nite_32780</name>
</gene>
<dbReference type="InterPro" id="IPR011009">
    <property type="entry name" value="Kinase-like_dom_sf"/>
</dbReference>
<evidence type="ECO:0000313" key="2">
    <source>
        <dbReference type="EMBL" id="GIE01928.1"/>
    </source>
</evidence>
<sequence length="222" mass="24247">MGIVRVGNTVRRPRHDRSDYVDALLQRMADAGFMGTPRPLGYDDQGRQILTFVEGWVPVCDGPHGLDDAQIRSATGLIRAFHDATAAIGLNEDQEVVCHGDLGPHNTVFDGDRAVAIIDFEDDVRPGRRVDDFDQAVWGFAELADPVVPVAEQARRMRLMCDVYGGITPPEAVAALTARWHRAIDYHRAANLPGAVRVFEDLLARLAGGFPPDEDGCPPDPA</sequence>
<dbReference type="SUPFAM" id="SSF56112">
    <property type="entry name" value="Protein kinase-like (PK-like)"/>
    <property type="match status" value="1"/>
</dbReference>
<dbReference type="Pfam" id="PF01636">
    <property type="entry name" value="APH"/>
    <property type="match status" value="1"/>
</dbReference>
<dbReference type="Gene3D" id="3.90.1200.10">
    <property type="match status" value="1"/>
</dbReference>
<feature type="domain" description="Aminoglycoside phosphotransferase" evidence="1">
    <location>
        <begin position="38"/>
        <end position="129"/>
    </location>
</feature>
<keyword evidence="3" id="KW-1185">Reference proteome</keyword>
<dbReference type="InterPro" id="IPR002575">
    <property type="entry name" value="Aminoglycoside_PTrfase"/>
</dbReference>
<evidence type="ECO:0000259" key="1">
    <source>
        <dbReference type="Pfam" id="PF01636"/>
    </source>
</evidence>
<dbReference type="RefSeq" id="WP_203727696.1">
    <property type="nucleotide sequence ID" value="NZ_BAAATX010000005.1"/>
</dbReference>
<evidence type="ECO:0000313" key="3">
    <source>
        <dbReference type="Proteomes" id="UP000637628"/>
    </source>
</evidence>
<name>A0ABQ3YWK3_9ACTN</name>
<accession>A0ABQ3YWK3</accession>